<dbReference type="KEGG" id="pdis:D8B20_11520"/>
<organism evidence="1 2">
    <name type="scientific">Candidatus Pantoea soli</name>
    <dbReference type="NCBI Taxonomy" id="3098669"/>
    <lineage>
        <taxon>Bacteria</taxon>
        <taxon>Pseudomonadati</taxon>
        <taxon>Pseudomonadota</taxon>
        <taxon>Gammaproteobacteria</taxon>
        <taxon>Enterobacterales</taxon>
        <taxon>Erwiniaceae</taxon>
        <taxon>Pantoea</taxon>
    </lineage>
</organism>
<accession>A0A518XE85</accession>
<name>A0A518XE85_9GAMM</name>
<reference evidence="1 2" key="1">
    <citation type="submission" date="2018-10" db="EMBL/GenBank/DDBJ databases">
        <title>Genome Sequencing of Pantoea dispersa DSM 32899.</title>
        <authorList>
            <person name="Nawrath M."/>
            <person name="Ottenheim C."/>
            <person name="Wilm A."/>
            <person name="Zimmermann W."/>
            <person name="Wu J.C."/>
        </authorList>
    </citation>
    <scope>NUCLEOTIDE SEQUENCE [LARGE SCALE GENOMIC DNA]</scope>
    <source>
        <strain evidence="1 2">DSM 32899</strain>
    </source>
</reference>
<keyword evidence="2" id="KW-1185">Reference proteome</keyword>
<dbReference type="RefSeq" id="WP_145889008.1">
    <property type="nucleotide sequence ID" value="NZ_CP032702.1"/>
</dbReference>
<gene>
    <name evidence="1" type="ORF">D8B20_11520</name>
</gene>
<evidence type="ECO:0000313" key="1">
    <source>
        <dbReference type="EMBL" id="QDY42485.1"/>
    </source>
</evidence>
<evidence type="ECO:0000313" key="2">
    <source>
        <dbReference type="Proteomes" id="UP000319411"/>
    </source>
</evidence>
<evidence type="ECO:0008006" key="3">
    <source>
        <dbReference type="Google" id="ProtNLM"/>
    </source>
</evidence>
<sequence length="212" mass="24338">MLTPIQESVFVLSALKNTFEPALKTFKRYINDDDVKFLLQSKMLIDLYSFQEEWARLSALCATNPEVVLTRKICEPALTRLHKWGGIRDFRNKILAHGFREELKINGGGKINAPADLKKWYFDADVPNSYAEVLLLAEMAYFCMAIFITRHGDSAKNIDFNHKEEITLKGIQTAEEFDAEMAEFMRHISTMDNSIASSWQGYRTLSEIVSKK</sequence>
<dbReference type="Proteomes" id="UP000319411">
    <property type="component" value="Chromosome"/>
</dbReference>
<dbReference type="OrthoDB" id="7067702at2"/>
<dbReference type="AlphaFoldDB" id="A0A518XE85"/>
<proteinExistence type="predicted"/>
<protein>
    <recommendedName>
        <fullName evidence="3">HEPN AbiU2-like domain-containing protein</fullName>
    </recommendedName>
</protein>
<dbReference type="EMBL" id="CP032702">
    <property type="protein sequence ID" value="QDY42485.1"/>
    <property type="molecule type" value="Genomic_DNA"/>
</dbReference>